<protein>
    <submittedName>
        <fullName evidence="2">Lipoate--protein ligase family protein</fullName>
    </submittedName>
</protein>
<dbReference type="InterPro" id="IPR004143">
    <property type="entry name" value="BPL_LPL_catalytic"/>
</dbReference>
<name>A0A520KE64_9CREN</name>
<dbReference type="GO" id="GO:0016874">
    <property type="term" value="F:ligase activity"/>
    <property type="evidence" value="ECO:0007669"/>
    <property type="project" value="UniProtKB-KW"/>
</dbReference>
<evidence type="ECO:0000313" key="2">
    <source>
        <dbReference type="EMBL" id="RZN55294.1"/>
    </source>
</evidence>
<proteinExistence type="predicted"/>
<evidence type="ECO:0000259" key="1">
    <source>
        <dbReference type="PROSITE" id="PS51733"/>
    </source>
</evidence>
<evidence type="ECO:0000313" key="5">
    <source>
        <dbReference type="Proteomes" id="UP000317265"/>
    </source>
</evidence>
<dbReference type="Gene3D" id="3.30.930.10">
    <property type="entry name" value="Bira Bifunctional Protein, Domain 2"/>
    <property type="match status" value="1"/>
</dbReference>
<evidence type="ECO:0000313" key="3">
    <source>
        <dbReference type="EMBL" id="TDA38918.1"/>
    </source>
</evidence>
<accession>A0A520KE64</accession>
<evidence type="ECO:0000313" key="4">
    <source>
        <dbReference type="Proteomes" id="UP000316080"/>
    </source>
</evidence>
<dbReference type="EMBL" id="QNVI01000041">
    <property type="protein sequence ID" value="TDA38918.1"/>
    <property type="molecule type" value="Genomic_DNA"/>
</dbReference>
<dbReference type="EMBL" id="RXIH01000046">
    <property type="protein sequence ID" value="RZN55294.1"/>
    <property type="molecule type" value="Genomic_DNA"/>
</dbReference>
<dbReference type="PANTHER" id="PTHR43679">
    <property type="entry name" value="OCTANOYLTRANSFERASE LIPM-RELATED"/>
    <property type="match status" value="1"/>
</dbReference>
<dbReference type="PROSITE" id="PS51733">
    <property type="entry name" value="BPL_LPL_CATALYTIC"/>
    <property type="match status" value="1"/>
</dbReference>
<reference evidence="3 5" key="1">
    <citation type="journal article" date="2019" name="Nat. Microbiol.">
        <title>Expanding anaerobic alkane metabolism in the domain of Archaea.</title>
        <authorList>
            <person name="Wang Y."/>
            <person name="Wegener G."/>
            <person name="Hou J."/>
            <person name="Wang F."/>
            <person name="Xiao X."/>
        </authorList>
    </citation>
    <scope>NUCLEOTIDE SEQUENCE [LARGE SCALE GENOMIC DNA]</scope>
    <source>
        <strain evidence="3">WYZ-LMO11</strain>
    </source>
</reference>
<organism evidence="2 4">
    <name type="scientific">Thermoproteota archaeon</name>
    <dbReference type="NCBI Taxonomy" id="2056631"/>
    <lineage>
        <taxon>Archaea</taxon>
        <taxon>Thermoproteota</taxon>
    </lineage>
</organism>
<comment type="caution">
    <text evidence="2">The sequence shown here is derived from an EMBL/GenBank/DDBJ whole genome shotgun (WGS) entry which is preliminary data.</text>
</comment>
<dbReference type="Pfam" id="PF21948">
    <property type="entry name" value="LplA-B_cat"/>
    <property type="match status" value="1"/>
</dbReference>
<reference evidence="2 4" key="2">
    <citation type="journal article" date="2019" name="Nat. Microbiol.">
        <title>Wide diversity of methane and short-chain alkane metabolisms in uncultured archaea.</title>
        <authorList>
            <person name="Borrel G."/>
            <person name="Adam P.S."/>
            <person name="McKay L.J."/>
            <person name="Chen L.X."/>
            <person name="Sierra-Garcia I.N."/>
            <person name="Sieber C.M."/>
            <person name="Letourneur Q."/>
            <person name="Ghozlane A."/>
            <person name="Andersen G.L."/>
            <person name="Li W.J."/>
            <person name="Hallam S.J."/>
            <person name="Muyzer G."/>
            <person name="de Oliveira V.M."/>
            <person name="Inskeep W.P."/>
            <person name="Banfield J.F."/>
            <person name="Gribaldo S."/>
        </authorList>
    </citation>
    <scope>NUCLEOTIDE SEQUENCE [LARGE SCALE GENOMIC DNA]</scope>
    <source>
        <strain evidence="2">Verst-YHS</strain>
    </source>
</reference>
<dbReference type="CDD" id="cd16443">
    <property type="entry name" value="LplA"/>
    <property type="match status" value="1"/>
</dbReference>
<dbReference type="SUPFAM" id="SSF55681">
    <property type="entry name" value="Class II aaRS and biotin synthetases"/>
    <property type="match status" value="1"/>
</dbReference>
<sequence length="249" mass="28985">MLRVLRFHINDPFCNMAIDEAIAKCIGENLSPPTLRLYGWWPRAVSIGYFQEIREEVNLEFCKENNIEVVRRITGGGAVIHSEGELTYSFIVKNDGNYVPFDIEEGYKVICTPIINALKRIGVNARFRPINDIEVEGRKISGSAQTRKYGAILQHGTLLLSFDYSLLSALKIKYEKLADKQLKDITKRVVSLKDLGYNISREEMAEILAEEFKKYFKLEIFYGEINEFERKLAMELINKYKSYEWNYRR</sequence>
<feature type="domain" description="BPL/LPL catalytic" evidence="1">
    <location>
        <begin position="29"/>
        <end position="220"/>
    </location>
</feature>
<dbReference type="AlphaFoldDB" id="A0A520KE64"/>
<dbReference type="Proteomes" id="UP000317265">
    <property type="component" value="Unassembled WGS sequence"/>
</dbReference>
<dbReference type="PANTHER" id="PTHR43679:SF2">
    <property type="entry name" value="OCTANOYL-[GCVH]:PROTEIN N-OCTANOYLTRANSFERASE"/>
    <property type="match status" value="1"/>
</dbReference>
<gene>
    <name evidence="3" type="ORF">DSO09_03490</name>
    <name evidence="2" type="ORF">EF809_06110</name>
</gene>
<dbReference type="InterPro" id="IPR050664">
    <property type="entry name" value="Octanoyltrans_LipM/LipL"/>
</dbReference>
<keyword evidence="2" id="KW-0436">Ligase</keyword>
<dbReference type="Proteomes" id="UP000316080">
    <property type="component" value="Unassembled WGS sequence"/>
</dbReference>
<dbReference type="InterPro" id="IPR045864">
    <property type="entry name" value="aa-tRNA-synth_II/BPL/LPL"/>
</dbReference>